<evidence type="ECO:0000313" key="2">
    <source>
        <dbReference type="EMBL" id="EDW03567.1"/>
    </source>
</evidence>
<dbReference type="KEGG" id="dgr:6562113"/>
<evidence type="ECO:0000256" key="1">
    <source>
        <dbReference type="SAM" id="SignalP"/>
    </source>
</evidence>
<dbReference type="GO" id="GO:0007306">
    <property type="term" value="P:egg chorion assembly"/>
    <property type="evidence" value="ECO:0007669"/>
    <property type="project" value="EnsemblMetazoa"/>
</dbReference>
<proteinExistence type="predicted"/>
<protein>
    <submittedName>
        <fullName evidence="2">GH10432</fullName>
    </submittedName>
</protein>
<feature type="chain" id="PRO_5002808962" evidence="1">
    <location>
        <begin position="28"/>
        <end position="181"/>
    </location>
</feature>
<keyword evidence="3" id="KW-1185">Reference proteome</keyword>
<dbReference type="FunCoup" id="B4JE47">
    <property type="interactions" value="16"/>
</dbReference>
<feature type="signal peptide" evidence="1">
    <location>
        <begin position="1"/>
        <end position="27"/>
    </location>
</feature>
<accession>B4JE47</accession>
<dbReference type="PhylomeDB" id="B4JE47"/>
<keyword evidence="1" id="KW-0732">Signal</keyword>
<dbReference type="OrthoDB" id="8056238at2759"/>
<sequence>MSDAVPTRQALTVRLLVMLMALASVAATDSAGGKDEDWMAPLQQQYGLNPNDLKNKVQQGDVTTFEMGTPNYQILNPEAQPEIITEDQPHYRETLQRLTSSPHGTEVIDLAMPTSNDSVEPTMPITENYEKLRKRSFDETLNKAEDQDEVDAVPLDEGTRRPRVYVYRGAKPFQKLNANLS</sequence>
<dbReference type="Proteomes" id="UP000001070">
    <property type="component" value="Unassembled WGS sequence"/>
</dbReference>
<dbReference type="OMA" id="MVGCPET"/>
<name>B4JE47_DROGR</name>
<dbReference type="InParanoid" id="B4JE47"/>
<dbReference type="AlphaFoldDB" id="B4JE47"/>
<dbReference type="STRING" id="7222.B4JE47"/>
<organism evidence="3">
    <name type="scientific">Drosophila grimshawi</name>
    <name type="common">Hawaiian fruit fly</name>
    <name type="synonym">Idiomyia grimshawi</name>
    <dbReference type="NCBI Taxonomy" id="7222"/>
    <lineage>
        <taxon>Eukaryota</taxon>
        <taxon>Metazoa</taxon>
        <taxon>Ecdysozoa</taxon>
        <taxon>Arthropoda</taxon>
        <taxon>Hexapoda</taxon>
        <taxon>Insecta</taxon>
        <taxon>Pterygota</taxon>
        <taxon>Neoptera</taxon>
        <taxon>Endopterygota</taxon>
        <taxon>Diptera</taxon>
        <taxon>Brachycera</taxon>
        <taxon>Muscomorpha</taxon>
        <taxon>Ephydroidea</taxon>
        <taxon>Drosophilidae</taxon>
        <taxon>Drosophila</taxon>
        <taxon>Hawaiian Drosophila</taxon>
    </lineage>
</organism>
<dbReference type="eggNOG" id="ENOG502T94T">
    <property type="taxonomic scope" value="Eukaryota"/>
</dbReference>
<reference evidence="2 3" key="1">
    <citation type="journal article" date="2007" name="Nature">
        <title>Evolution of genes and genomes on the Drosophila phylogeny.</title>
        <authorList>
            <consortium name="Drosophila 12 Genomes Consortium"/>
            <person name="Clark A.G."/>
            <person name="Eisen M.B."/>
            <person name="Smith D.R."/>
            <person name="Bergman C.M."/>
            <person name="Oliver B."/>
            <person name="Markow T.A."/>
            <person name="Kaufman T.C."/>
            <person name="Kellis M."/>
            <person name="Gelbart W."/>
            <person name="Iyer V.N."/>
            <person name="Pollard D.A."/>
            <person name="Sackton T.B."/>
            <person name="Larracuente A.M."/>
            <person name="Singh N.D."/>
            <person name="Abad J.P."/>
            <person name="Abt D.N."/>
            <person name="Adryan B."/>
            <person name="Aguade M."/>
            <person name="Akashi H."/>
            <person name="Anderson W.W."/>
            <person name="Aquadro C.F."/>
            <person name="Ardell D.H."/>
            <person name="Arguello R."/>
            <person name="Artieri C.G."/>
            <person name="Barbash D.A."/>
            <person name="Barker D."/>
            <person name="Barsanti P."/>
            <person name="Batterham P."/>
            <person name="Batzoglou S."/>
            <person name="Begun D."/>
            <person name="Bhutkar A."/>
            <person name="Blanco E."/>
            <person name="Bosak S.A."/>
            <person name="Bradley R.K."/>
            <person name="Brand A.D."/>
            <person name="Brent M.R."/>
            <person name="Brooks A.N."/>
            <person name="Brown R.H."/>
            <person name="Butlin R.K."/>
            <person name="Caggese C."/>
            <person name="Calvi B.R."/>
            <person name="Bernardo de Carvalho A."/>
            <person name="Caspi A."/>
            <person name="Castrezana S."/>
            <person name="Celniker S.E."/>
            <person name="Chang J.L."/>
            <person name="Chapple C."/>
            <person name="Chatterji S."/>
            <person name="Chinwalla A."/>
            <person name="Civetta A."/>
            <person name="Clifton S.W."/>
            <person name="Comeron J.M."/>
            <person name="Costello J.C."/>
            <person name="Coyne J.A."/>
            <person name="Daub J."/>
            <person name="David R.G."/>
            <person name="Delcher A.L."/>
            <person name="Delehaunty K."/>
            <person name="Do C.B."/>
            <person name="Ebling H."/>
            <person name="Edwards K."/>
            <person name="Eickbush T."/>
            <person name="Evans J.D."/>
            <person name="Filipski A."/>
            <person name="Findeiss S."/>
            <person name="Freyhult E."/>
            <person name="Fulton L."/>
            <person name="Fulton R."/>
            <person name="Garcia A.C."/>
            <person name="Gardiner A."/>
            <person name="Garfield D.A."/>
            <person name="Garvin B.E."/>
            <person name="Gibson G."/>
            <person name="Gilbert D."/>
            <person name="Gnerre S."/>
            <person name="Godfrey J."/>
            <person name="Good R."/>
            <person name="Gotea V."/>
            <person name="Gravely B."/>
            <person name="Greenberg A.J."/>
            <person name="Griffiths-Jones S."/>
            <person name="Gross S."/>
            <person name="Guigo R."/>
            <person name="Gustafson E.A."/>
            <person name="Haerty W."/>
            <person name="Hahn M.W."/>
            <person name="Halligan D.L."/>
            <person name="Halpern A.L."/>
            <person name="Halter G.M."/>
            <person name="Han M.V."/>
            <person name="Heger A."/>
            <person name="Hillier L."/>
            <person name="Hinrichs A.S."/>
            <person name="Holmes I."/>
            <person name="Hoskins R.A."/>
            <person name="Hubisz M.J."/>
            <person name="Hultmark D."/>
            <person name="Huntley M.A."/>
            <person name="Jaffe D.B."/>
            <person name="Jagadeeshan S."/>
            <person name="Jeck W.R."/>
            <person name="Johnson J."/>
            <person name="Jones C.D."/>
            <person name="Jordan W.C."/>
            <person name="Karpen G.H."/>
            <person name="Kataoka E."/>
            <person name="Keightley P.D."/>
            <person name="Kheradpour P."/>
            <person name="Kirkness E.F."/>
            <person name="Koerich L.B."/>
            <person name="Kristiansen K."/>
            <person name="Kudrna D."/>
            <person name="Kulathinal R.J."/>
            <person name="Kumar S."/>
            <person name="Kwok R."/>
            <person name="Lander E."/>
            <person name="Langley C.H."/>
            <person name="Lapoint R."/>
            <person name="Lazzaro B.P."/>
            <person name="Lee S.J."/>
            <person name="Levesque L."/>
            <person name="Li R."/>
            <person name="Lin C.F."/>
            <person name="Lin M.F."/>
            <person name="Lindblad-Toh K."/>
            <person name="Llopart A."/>
            <person name="Long M."/>
            <person name="Low L."/>
            <person name="Lozovsky E."/>
            <person name="Lu J."/>
            <person name="Luo M."/>
            <person name="Machado C.A."/>
            <person name="Makalowski W."/>
            <person name="Marzo M."/>
            <person name="Matsuda M."/>
            <person name="Matzkin L."/>
            <person name="McAllister B."/>
            <person name="McBride C.S."/>
            <person name="McKernan B."/>
            <person name="McKernan K."/>
            <person name="Mendez-Lago M."/>
            <person name="Minx P."/>
            <person name="Mollenhauer M.U."/>
            <person name="Montooth K."/>
            <person name="Mount S.M."/>
            <person name="Mu X."/>
            <person name="Myers E."/>
            <person name="Negre B."/>
            <person name="Newfeld S."/>
            <person name="Nielsen R."/>
            <person name="Noor M.A."/>
            <person name="O'Grady P."/>
            <person name="Pachter L."/>
            <person name="Papaceit M."/>
            <person name="Parisi M.J."/>
            <person name="Parisi M."/>
            <person name="Parts L."/>
            <person name="Pedersen J.S."/>
            <person name="Pesole G."/>
            <person name="Phillippy A.M."/>
            <person name="Ponting C.P."/>
            <person name="Pop M."/>
            <person name="Porcelli D."/>
            <person name="Powell J.R."/>
            <person name="Prohaska S."/>
            <person name="Pruitt K."/>
            <person name="Puig M."/>
            <person name="Quesneville H."/>
            <person name="Ram K.R."/>
            <person name="Rand D."/>
            <person name="Rasmussen M.D."/>
            <person name="Reed L.K."/>
            <person name="Reenan R."/>
            <person name="Reily A."/>
            <person name="Remington K.A."/>
            <person name="Rieger T.T."/>
            <person name="Ritchie M.G."/>
            <person name="Robin C."/>
            <person name="Rogers Y.H."/>
            <person name="Rohde C."/>
            <person name="Rozas J."/>
            <person name="Rubenfield M.J."/>
            <person name="Ruiz A."/>
            <person name="Russo S."/>
            <person name="Salzberg S.L."/>
            <person name="Sanchez-Gracia A."/>
            <person name="Saranga D.J."/>
            <person name="Sato H."/>
            <person name="Schaeffer S.W."/>
            <person name="Schatz M.C."/>
            <person name="Schlenke T."/>
            <person name="Schwartz R."/>
            <person name="Segarra C."/>
            <person name="Singh R.S."/>
            <person name="Sirot L."/>
            <person name="Sirota M."/>
            <person name="Sisneros N.B."/>
            <person name="Smith C.D."/>
            <person name="Smith T.F."/>
            <person name="Spieth J."/>
            <person name="Stage D.E."/>
            <person name="Stark A."/>
            <person name="Stephan W."/>
            <person name="Strausberg R.L."/>
            <person name="Strempel S."/>
            <person name="Sturgill D."/>
            <person name="Sutton G."/>
            <person name="Sutton G.G."/>
            <person name="Tao W."/>
            <person name="Teichmann S."/>
            <person name="Tobari Y.N."/>
            <person name="Tomimura Y."/>
            <person name="Tsolas J.M."/>
            <person name="Valente V.L."/>
            <person name="Venter E."/>
            <person name="Venter J.C."/>
            <person name="Vicario S."/>
            <person name="Vieira F.G."/>
            <person name="Vilella A.J."/>
            <person name="Villasante A."/>
            <person name="Walenz B."/>
            <person name="Wang J."/>
            <person name="Wasserman M."/>
            <person name="Watts T."/>
            <person name="Wilson D."/>
            <person name="Wilson R.K."/>
            <person name="Wing R.A."/>
            <person name="Wolfner M.F."/>
            <person name="Wong A."/>
            <person name="Wong G.K."/>
            <person name="Wu C.I."/>
            <person name="Wu G."/>
            <person name="Yamamoto D."/>
            <person name="Yang H.P."/>
            <person name="Yang S.P."/>
            <person name="Yorke J.A."/>
            <person name="Yoshida K."/>
            <person name="Zdobnov E."/>
            <person name="Zhang P."/>
            <person name="Zhang Y."/>
            <person name="Zimin A.V."/>
            <person name="Baldwin J."/>
            <person name="Abdouelleil A."/>
            <person name="Abdulkadir J."/>
            <person name="Abebe A."/>
            <person name="Abera B."/>
            <person name="Abreu J."/>
            <person name="Acer S.C."/>
            <person name="Aftuck L."/>
            <person name="Alexander A."/>
            <person name="An P."/>
            <person name="Anderson E."/>
            <person name="Anderson S."/>
            <person name="Arachi H."/>
            <person name="Azer M."/>
            <person name="Bachantsang P."/>
            <person name="Barry A."/>
            <person name="Bayul T."/>
            <person name="Berlin A."/>
            <person name="Bessette D."/>
            <person name="Bloom T."/>
            <person name="Blye J."/>
            <person name="Boguslavskiy L."/>
            <person name="Bonnet C."/>
            <person name="Boukhgalter B."/>
            <person name="Bourzgui I."/>
            <person name="Brown A."/>
            <person name="Cahill P."/>
            <person name="Channer S."/>
            <person name="Cheshatsang Y."/>
            <person name="Chuda L."/>
            <person name="Citroen M."/>
            <person name="Collymore A."/>
            <person name="Cooke P."/>
            <person name="Costello M."/>
            <person name="D'Aco K."/>
            <person name="Daza R."/>
            <person name="De Haan G."/>
            <person name="DeGray S."/>
            <person name="DeMaso C."/>
            <person name="Dhargay N."/>
            <person name="Dooley K."/>
            <person name="Dooley E."/>
            <person name="Doricent M."/>
            <person name="Dorje P."/>
            <person name="Dorjee K."/>
            <person name="Dupes A."/>
            <person name="Elong R."/>
            <person name="Falk J."/>
            <person name="Farina A."/>
            <person name="Faro S."/>
            <person name="Ferguson D."/>
            <person name="Fisher S."/>
            <person name="Foley C.D."/>
            <person name="Franke A."/>
            <person name="Friedrich D."/>
            <person name="Gadbois L."/>
            <person name="Gearin G."/>
            <person name="Gearin C.R."/>
            <person name="Giannoukos G."/>
            <person name="Goode T."/>
            <person name="Graham J."/>
            <person name="Grandbois E."/>
            <person name="Grewal S."/>
            <person name="Gyaltsen K."/>
            <person name="Hafez N."/>
            <person name="Hagos B."/>
            <person name="Hall J."/>
            <person name="Henson C."/>
            <person name="Hollinger A."/>
            <person name="Honan T."/>
            <person name="Huard M.D."/>
            <person name="Hughes L."/>
            <person name="Hurhula B."/>
            <person name="Husby M.E."/>
            <person name="Kamat A."/>
            <person name="Kanga B."/>
            <person name="Kashin S."/>
            <person name="Khazanovich D."/>
            <person name="Kisner P."/>
            <person name="Lance K."/>
            <person name="Lara M."/>
            <person name="Lee W."/>
            <person name="Lennon N."/>
            <person name="Letendre F."/>
            <person name="LeVine R."/>
            <person name="Lipovsky A."/>
            <person name="Liu X."/>
            <person name="Liu J."/>
            <person name="Liu S."/>
            <person name="Lokyitsang T."/>
            <person name="Lokyitsang Y."/>
            <person name="Lubonja R."/>
            <person name="Lui A."/>
            <person name="MacDonald P."/>
            <person name="Magnisalis V."/>
            <person name="Maru K."/>
            <person name="Matthews C."/>
            <person name="McCusker W."/>
            <person name="McDonough S."/>
            <person name="Mehta T."/>
            <person name="Meldrim J."/>
            <person name="Meneus L."/>
            <person name="Mihai O."/>
            <person name="Mihalev A."/>
            <person name="Mihova T."/>
            <person name="Mittelman R."/>
            <person name="Mlenga V."/>
            <person name="Montmayeur A."/>
            <person name="Mulrain L."/>
            <person name="Navidi A."/>
            <person name="Naylor J."/>
            <person name="Negash T."/>
            <person name="Nguyen T."/>
            <person name="Nguyen N."/>
            <person name="Nicol R."/>
            <person name="Norbu C."/>
            <person name="Norbu N."/>
            <person name="Novod N."/>
            <person name="O'Neill B."/>
            <person name="Osman S."/>
            <person name="Markiewicz E."/>
            <person name="Oyono O.L."/>
            <person name="Patti C."/>
            <person name="Phunkhang P."/>
            <person name="Pierre F."/>
            <person name="Priest M."/>
            <person name="Raghuraman S."/>
            <person name="Rege F."/>
            <person name="Reyes R."/>
            <person name="Rise C."/>
            <person name="Rogov P."/>
            <person name="Ross K."/>
            <person name="Ryan E."/>
            <person name="Settipalli S."/>
            <person name="Shea T."/>
            <person name="Sherpa N."/>
            <person name="Shi L."/>
            <person name="Shih D."/>
            <person name="Sparrow T."/>
            <person name="Spaulding J."/>
            <person name="Stalker J."/>
            <person name="Stange-Thomann N."/>
            <person name="Stavropoulos S."/>
            <person name="Stone C."/>
            <person name="Strader C."/>
            <person name="Tesfaye S."/>
            <person name="Thomson T."/>
            <person name="Thoulutsang Y."/>
            <person name="Thoulutsang D."/>
            <person name="Topham K."/>
            <person name="Topping I."/>
            <person name="Tsamla T."/>
            <person name="Vassiliev H."/>
            <person name="Vo A."/>
            <person name="Wangchuk T."/>
            <person name="Wangdi T."/>
            <person name="Weiand M."/>
            <person name="Wilkinson J."/>
            <person name="Wilson A."/>
            <person name="Yadav S."/>
            <person name="Young G."/>
            <person name="Yu Q."/>
            <person name="Zembek L."/>
            <person name="Zhong D."/>
            <person name="Zimmer A."/>
            <person name="Zwirko Z."/>
            <person name="Jaffe D.B."/>
            <person name="Alvarez P."/>
            <person name="Brockman W."/>
            <person name="Butler J."/>
            <person name="Chin C."/>
            <person name="Gnerre S."/>
            <person name="Grabherr M."/>
            <person name="Kleber M."/>
            <person name="Mauceli E."/>
            <person name="MacCallum I."/>
        </authorList>
    </citation>
    <scope>NUCLEOTIDE SEQUENCE [LARGE SCALE GENOMIC DNA]</scope>
    <source>
        <strain evidence="3">Tucson 15287-2541.00</strain>
    </source>
</reference>
<gene>
    <name evidence="2" type="primary">Dgri\GH10432</name>
    <name evidence="2" type="ORF">Dgri_GH10432</name>
</gene>
<dbReference type="EMBL" id="CH916368">
    <property type="protein sequence ID" value="EDW03567.1"/>
    <property type="molecule type" value="Genomic_DNA"/>
</dbReference>
<evidence type="ECO:0000313" key="3">
    <source>
        <dbReference type="Proteomes" id="UP000001070"/>
    </source>
</evidence>
<dbReference type="HOGENOM" id="CLU_097681_0_0_1"/>